<dbReference type="OMA" id="PMTARWP"/>
<feature type="compositionally biased region" description="Low complexity" evidence="6">
    <location>
        <begin position="335"/>
        <end position="345"/>
    </location>
</feature>
<keyword evidence="5" id="KW-0010">Activator</keyword>
<dbReference type="GO" id="GO:0032502">
    <property type="term" value="P:developmental process"/>
    <property type="evidence" value="ECO:0007669"/>
    <property type="project" value="InterPro"/>
</dbReference>
<evidence type="ECO:0000256" key="3">
    <source>
        <dbReference type="ARBA" id="ARBA00023242"/>
    </source>
</evidence>
<dbReference type="OrthoDB" id="1927209at2759"/>
<protein>
    <recommendedName>
        <fullName evidence="5">Growth-regulating factor</fullName>
    </recommendedName>
</protein>
<evidence type="ECO:0000256" key="4">
    <source>
        <dbReference type="PROSITE-ProRule" id="PRU01002"/>
    </source>
</evidence>
<comment type="domain">
    <text evidence="5">The QLQ domain and WRC domain may be involved in protein-protein interaction and DNA-binding, respectively.</text>
</comment>
<dbReference type="InterPro" id="IPR014977">
    <property type="entry name" value="WRC_dom"/>
</dbReference>
<comment type="subcellular location">
    <subcellularLocation>
        <location evidence="1 4 5">Nucleus</location>
    </subcellularLocation>
</comment>
<dbReference type="InterPro" id="IPR031137">
    <property type="entry name" value="GRF"/>
</dbReference>
<dbReference type="Pfam" id="PF08880">
    <property type="entry name" value="QLQ"/>
    <property type="match status" value="1"/>
</dbReference>
<evidence type="ECO:0000256" key="1">
    <source>
        <dbReference type="ARBA" id="ARBA00004123"/>
    </source>
</evidence>
<dbReference type="PROSITE" id="PS51667">
    <property type="entry name" value="WRC"/>
    <property type="match status" value="1"/>
</dbReference>
<dbReference type="Proteomes" id="UP000036987">
    <property type="component" value="Unassembled WGS sequence"/>
</dbReference>
<evidence type="ECO:0000259" key="8">
    <source>
        <dbReference type="PROSITE" id="PS51667"/>
    </source>
</evidence>
<name>A0A0K9NS15_ZOSMR</name>
<evidence type="ECO:0000313" key="10">
    <source>
        <dbReference type="Proteomes" id="UP000036987"/>
    </source>
</evidence>
<sequence>MGGGGCRPMFTALQWQELEHQALIFKYMMAGIPVPPDLLLPIRKSFEAMAARFYHHPTMGYCSLYGKKVDPEPGRCRRTDGKKWRCSKDAYPDSKYCERHMHRGRNRSRKLVETQTLFQSHSQSSSSTVTNPTSNDRCNVVSGGTRESFPRSIPVQSIAASHAQTSDSGPNLTQLQMDRGSYSVMDRKDYRYLNVVKSEKDEHSIFSGATSANPRGLGIDPSTDNTWHMIPSQVDLFPLSKGRNESIMPINNTQLHSLHGLEQDPMNSLSRQHQHCLFGNEFGCTDGIKQENQSLQLFFDEWPKARDSWSELKHERSNRTSFSTTQLSMSIPMASSDFSTTSSRSPNGTQPSSILKKIDE</sequence>
<keyword evidence="5" id="KW-0804">Transcription</keyword>
<feature type="domain" description="QLQ" evidence="7">
    <location>
        <begin position="9"/>
        <end position="44"/>
    </location>
</feature>
<dbReference type="PANTHER" id="PTHR31602:SF8">
    <property type="entry name" value="GROWTH-REGULATING FACTOR 5"/>
    <property type="match status" value="1"/>
</dbReference>
<dbReference type="AlphaFoldDB" id="A0A0K9NS15"/>
<dbReference type="GO" id="GO:0006355">
    <property type="term" value="P:regulation of DNA-templated transcription"/>
    <property type="evidence" value="ECO:0007669"/>
    <property type="project" value="InterPro"/>
</dbReference>
<accession>A0A0K9NS15</accession>
<evidence type="ECO:0000256" key="2">
    <source>
        <dbReference type="ARBA" id="ARBA00008122"/>
    </source>
</evidence>
<evidence type="ECO:0000313" key="9">
    <source>
        <dbReference type="EMBL" id="KMZ59561.1"/>
    </source>
</evidence>
<feature type="short sequence motif" description="Bipartite nuclear localization signal" evidence="4">
    <location>
        <begin position="103"/>
        <end position="110"/>
    </location>
</feature>
<reference evidence="10" key="1">
    <citation type="journal article" date="2016" name="Nature">
        <title>The genome of the seagrass Zostera marina reveals angiosperm adaptation to the sea.</title>
        <authorList>
            <person name="Olsen J.L."/>
            <person name="Rouze P."/>
            <person name="Verhelst B."/>
            <person name="Lin Y.-C."/>
            <person name="Bayer T."/>
            <person name="Collen J."/>
            <person name="Dattolo E."/>
            <person name="De Paoli E."/>
            <person name="Dittami S."/>
            <person name="Maumus F."/>
            <person name="Michel G."/>
            <person name="Kersting A."/>
            <person name="Lauritano C."/>
            <person name="Lohaus R."/>
            <person name="Toepel M."/>
            <person name="Tonon T."/>
            <person name="Vanneste K."/>
            <person name="Amirebrahimi M."/>
            <person name="Brakel J."/>
            <person name="Bostroem C."/>
            <person name="Chovatia M."/>
            <person name="Grimwood J."/>
            <person name="Jenkins J.W."/>
            <person name="Jueterbock A."/>
            <person name="Mraz A."/>
            <person name="Stam W.T."/>
            <person name="Tice H."/>
            <person name="Bornberg-Bauer E."/>
            <person name="Green P.J."/>
            <person name="Pearson G.A."/>
            <person name="Procaccini G."/>
            <person name="Duarte C.M."/>
            <person name="Schmutz J."/>
            <person name="Reusch T.B.H."/>
            <person name="Van de Peer Y."/>
        </authorList>
    </citation>
    <scope>NUCLEOTIDE SEQUENCE [LARGE SCALE GENOMIC DNA]</scope>
    <source>
        <strain evidence="10">cv. Finnish</strain>
    </source>
</reference>
<evidence type="ECO:0000256" key="6">
    <source>
        <dbReference type="SAM" id="MobiDB-lite"/>
    </source>
</evidence>
<dbReference type="Pfam" id="PF08879">
    <property type="entry name" value="WRC"/>
    <property type="match status" value="1"/>
</dbReference>
<dbReference type="EMBL" id="LFYR01001770">
    <property type="protein sequence ID" value="KMZ59561.1"/>
    <property type="molecule type" value="Genomic_DNA"/>
</dbReference>
<dbReference type="GO" id="GO:0006351">
    <property type="term" value="P:DNA-templated transcription"/>
    <property type="evidence" value="ECO:0007669"/>
    <property type="project" value="UniProtKB-UniRule"/>
</dbReference>
<feature type="domain" description="WRC" evidence="8">
    <location>
        <begin position="70"/>
        <end position="114"/>
    </location>
</feature>
<feature type="region of interest" description="Disordered" evidence="6">
    <location>
        <begin position="116"/>
        <end position="137"/>
    </location>
</feature>
<gene>
    <name evidence="9" type="ORF">ZOSMA_67G00540</name>
</gene>
<dbReference type="InterPro" id="IPR014978">
    <property type="entry name" value="Gln-Leu-Gln_QLQ"/>
</dbReference>
<comment type="function">
    <text evidence="5">Transcription activator.</text>
</comment>
<dbReference type="SMART" id="SM00951">
    <property type="entry name" value="QLQ"/>
    <property type="match status" value="1"/>
</dbReference>
<evidence type="ECO:0000259" key="7">
    <source>
        <dbReference type="PROSITE" id="PS51666"/>
    </source>
</evidence>
<dbReference type="PROSITE" id="PS51666">
    <property type="entry name" value="QLQ"/>
    <property type="match status" value="1"/>
</dbReference>
<keyword evidence="3 4" id="KW-0539">Nucleus</keyword>
<dbReference type="GO" id="GO:0005634">
    <property type="term" value="C:nucleus"/>
    <property type="evidence" value="ECO:0007669"/>
    <property type="project" value="UniProtKB-SubCell"/>
</dbReference>
<feature type="region of interest" description="Disordered" evidence="6">
    <location>
        <begin position="334"/>
        <end position="360"/>
    </location>
</feature>
<dbReference type="GO" id="GO:0005524">
    <property type="term" value="F:ATP binding"/>
    <property type="evidence" value="ECO:0007669"/>
    <property type="project" value="UniProtKB-UniRule"/>
</dbReference>
<keyword evidence="5" id="KW-0805">Transcription regulation</keyword>
<dbReference type="PANTHER" id="PTHR31602">
    <property type="entry name" value="GROWTH-REGULATING FACTOR 5"/>
    <property type="match status" value="1"/>
</dbReference>
<keyword evidence="10" id="KW-1185">Reference proteome</keyword>
<proteinExistence type="inferred from homology"/>
<organism evidence="9 10">
    <name type="scientific">Zostera marina</name>
    <name type="common">Eelgrass</name>
    <dbReference type="NCBI Taxonomy" id="29655"/>
    <lineage>
        <taxon>Eukaryota</taxon>
        <taxon>Viridiplantae</taxon>
        <taxon>Streptophyta</taxon>
        <taxon>Embryophyta</taxon>
        <taxon>Tracheophyta</taxon>
        <taxon>Spermatophyta</taxon>
        <taxon>Magnoliopsida</taxon>
        <taxon>Liliopsida</taxon>
        <taxon>Zosteraceae</taxon>
        <taxon>Zostera</taxon>
    </lineage>
</organism>
<evidence type="ECO:0000256" key="5">
    <source>
        <dbReference type="RuleBase" id="RU367127"/>
    </source>
</evidence>
<comment type="similarity">
    <text evidence="2 5">Belongs to the GRF family.</text>
</comment>
<feature type="compositionally biased region" description="Low complexity" evidence="6">
    <location>
        <begin position="116"/>
        <end position="134"/>
    </location>
</feature>
<comment type="caution">
    <text evidence="9">The sequence shown here is derived from an EMBL/GenBank/DDBJ whole genome shotgun (WGS) entry which is preliminary data.</text>
</comment>
<feature type="short sequence motif" description="Bipartite nuclear localization signal" evidence="4">
    <location>
        <begin position="75"/>
        <end position="85"/>
    </location>
</feature>